<dbReference type="InterPro" id="IPR036220">
    <property type="entry name" value="UDP-Glc/GDP-Man_DH_C_sf"/>
</dbReference>
<dbReference type="Proteomes" id="UP000271624">
    <property type="component" value="Unassembled WGS sequence"/>
</dbReference>
<comment type="similarity">
    <text evidence="3">Belongs to the UDP-glucose/GDP-mannose dehydrogenase family.</text>
</comment>
<reference evidence="5" key="2">
    <citation type="journal article" date="2019" name="Genome Biol. Evol.">
        <title>Day and night: Metabolic profiles and evolutionary relationships of six axenic non-marine cyanobacteria.</title>
        <authorList>
            <person name="Will S.E."/>
            <person name="Henke P."/>
            <person name="Boedeker C."/>
            <person name="Huang S."/>
            <person name="Brinkmann H."/>
            <person name="Rohde M."/>
            <person name="Jarek M."/>
            <person name="Friedl T."/>
            <person name="Seufert S."/>
            <person name="Schumacher M."/>
            <person name="Overmann J."/>
            <person name="Neumann-Schaal M."/>
            <person name="Petersen J."/>
        </authorList>
    </citation>
    <scope>NUCLEOTIDE SEQUENCE [LARGE SCALE GENOMIC DNA]</scope>
    <source>
        <strain evidence="5">PCC 7102</strain>
    </source>
</reference>
<dbReference type="Pfam" id="PF03720">
    <property type="entry name" value="UDPG_MGDP_dh_C"/>
    <property type="match status" value="1"/>
</dbReference>
<dbReference type="Gene3D" id="3.40.50.720">
    <property type="entry name" value="NAD(P)-binding Rossmann-like Domain"/>
    <property type="match status" value="2"/>
</dbReference>
<dbReference type="NCBIfam" id="TIGR03026">
    <property type="entry name" value="NDP-sugDHase"/>
    <property type="match status" value="1"/>
</dbReference>
<dbReference type="Pfam" id="PF00984">
    <property type="entry name" value="UDPG_MGDP_dh"/>
    <property type="match status" value="1"/>
</dbReference>
<comment type="caution">
    <text evidence="5">The sequence shown here is derived from an EMBL/GenBank/DDBJ whole genome shotgun (WGS) entry which is preliminary data.</text>
</comment>
<dbReference type="GO" id="GO:0051287">
    <property type="term" value="F:NAD binding"/>
    <property type="evidence" value="ECO:0007669"/>
    <property type="project" value="InterPro"/>
</dbReference>
<dbReference type="InterPro" id="IPR036291">
    <property type="entry name" value="NAD(P)-bd_dom_sf"/>
</dbReference>
<evidence type="ECO:0000256" key="1">
    <source>
        <dbReference type="ARBA" id="ARBA00023002"/>
    </source>
</evidence>
<dbReference type="InterPro" id="IPR017476">
    <property type="entry name" value="UDP-Glc/GDP-Man"/>
</dbReference>
<protein>
    <submittedName>
        <fullName evidence="5">UDP-N-acetyl-D-glucosamine 6-dehydrogenase</fullName>
    </submittedName>
</protein>
<dbReference type="GO" id="GO:0000271">
    <property type="term" value="P:polysaccharide biosynthetic process"/>
    <property type="evidence" value="ECO:0007669"/>
    <property type="project" value="InterPro"/>
</dbReference>
<dbReference type="SMART" id="SM00984">
    <property type="entry name" value="UDPG_MGDP_dh_C"/>
    <property type="match status" value="1"/>
</dbReference>
<dbReference type="PANTHER" id="PTHR43491:SF1">
    <property type="entry name" value="UDP-N-ACETYL-D-MANNOSAMINE DEHYDROGENASE"/>
    <property type="match status" value="1"/>
</dbReference>
<dbReference type="AlphaFoldDB" id="A0A433VEX3"/>
<reference evidence="5" key="1">
    <citation type="submission" date="2018-12" db="EMBL/GenBank/DDBJ databases">
        <authorList>
            <person name="Will S."/>
            <person name="Neumann-Schaal M."/>
            <person name="Henke P."/>
        </authorList>
    </citation>
    <scope>NUCLEOTIDE SEQUENCE</scope>
    <source>
        <strain evidence="5">PCC 7102</strain>
    </source>
</reference>
<gene>
    <name evidence="5" type="primary">wbpA</name>
    <name evidence="5" type="ORF">DSM106972_042190</name>
</gene>
<dbReference type="InterPro" id="IPR008927">
    <property type="entry name" value="6-PGluconate_DH-like_C_sf"/>
</dbReference>
<dbReference type="GO" id="GO:0016616">
    <property type="term" value="F:oxidoreductase activity, acting on the CH-OH group of donors, NAD or NADP as acceptor"/>
    <property type="evidence" value="ECO:0007669"/>
    <property type="project" value="InterPro"/>
</dbReference>
<dbReference type="InterPro" id="IPR001732">
    <property type="entry name" value="UDP-Glc/GDP-Man_DH_N"/>
</dbReference>
<organism evidence="5 6">
    <name type="scientific">Dulcicalothrix desertica PCC 7102</name>
    <dbReference type="NCBI Taxonomy" id="232991"/>
    <lineage>
        <taxon>Bacteria</taxon>
        <taxon>Bacillati</taxon>
        <taxon>Cyanobacteriota</taxon>
        <taxon>Cyanophyceae</taxon>
        <taxon>Nostocales</taxon>
        <taxon>Calotrichaceae</taxon>
        <taxon>Dulcicalothrix</taxon>
    </lineage>
</organism>
<feature type="domain" description="UDP-glucose/GDP-mannose dehydrogenase C-terminal" evidence="4">
    <location>
        <begin position="326"/>
        <end position="425"/>
    </location>
</feature>
<dbReference type="PIRSF" id="PIRSF000124">
    <property type="entry name" value="UDPglc_GDPman_dh"/>
    <property type="match status" value="1"/>
</dbReference>
<dbReference type="SUPFAM" id="SSF51735">
    <property type="entry name" value="NAD(P)-binding Rossmann-fold domains"/>
    <property type="match status" value="1"/>
</dbReference>
<dbReference type="Pfam" id="PF03721">
    <property type="entry name" value="UDPG_MGDP_dh_N"/>
    <property type="match status" value="1"/>
</dbReference>
<dbReference type="SUPFAM" id="SSF52413">
    <property type="entry name" value="UDP-glucose/GDP-mannose dehydrogenase C-terminal domain"/>
    <property type="match status" value="1"/>
</dbReference>
<dbReference type="EMBL" id="RSCL01000010">
    <property type="protein sequence ID" value="RUT04650.1"/>
    <property type="molecule type" value="Genomic_DNA"/>
</dbReference>
<evidence type="ECO:0000259" key="4">
    <source>
        <dbReference type="SMART" id="SM00984"/>
    </source>
</evidence>
<dbReference type="RefSeq" id="WP_127082629.1">
    <property type="nucleotide sequence ID" value="NZ_RSCL01000010.1"/>
</dbReference>
<evidence type="ECO:0000313" key="5">
    <source>
        <dbReference type="EMBL" id="RUT04650.1"/>
    </source>
</evidence>
<dbReference type="PIRSF" id="PIRSF500136">
    <property type="entry name" value="UDP_ManNAc_DH"/>
    <property type="match status" value="1"/>
</dbReference>
<keyword evidence="2" id="KW-0520">NAD</keyword>
<accession>A0A433VEX3</accession>
<dbReference type="GO" id="GO:0016628">
    <property type="term" value="F:oxidoreductase activity, acting on the CH-CH group of donors, NAD or NADP as acceptor"/>
    <property type="evidence" value="ECO:0007669"/>
    <property type="project" value="InterPro"/>
</dbReference>
<dbReference type="OrthoDB" id="9803238at2"/>
<keyword evidence="6" id="KW-1185">Reference proteome</keyword>
<dbReference type="InterPro" id="IPR028359">
    <property type="entry name" value="UDP_ManNAc/GlcNAc_DH"/>
</dbReference>
<dbReference type="InterPro" id="IPR014026">
    <property type="entry name" value="UDP-Glc/GDP-Man_DH_dimer"/>
</dbReference>
<name>A0A433VEX3_9CYAN</name>
<dbReference type="InterPro" id="IPR014027">
    <property type="entry name" value="UDP-Glc/GDP-Man_DH_C"/>
</dbReference>
<evidence type="ECO:0000256" key="3">
    <source>
        <dbReference type="PIRNR" id="PIRNR000124"/>
    </source>
</evidence>
<dbReference type="SUPFAM" id="SSF48179">
    <property type="entry name" value="6-phosphogluconate dehydrogenase C-terminal domain-like"/>
    <property type="match status" value="1"/>
</dbReference>
<proteinExistence type="inferred from homology"/>
<evidence type="ECO:0000256" key="2">
    <source>
        <dbReference type="ARBA" id="ARBA00023027"/>
    </source>
</evidence>
<evidence type="ECO:0000313" key="6">
    <source>
        <dbReference type="Proteomes" id="UP000271624"/>
    </source>
</evidence>
<sequence length="436" mass="48399">MFLKQLEDKIDNKQAKIGIIGLGYVGLPILAAFAKKGFAVLGFDIDQSKVDKILAGQSYIKHIPSEHLLNELIDATTDISRLGEVDAIIICVPTPLNAHREPDLAYVVDTSYAIARNLKIGQLVILESTTYPGTTKEVMLPILSRSGLIVGEDFALAYSPEREDPANENYSFANVPKVVGGITPLCLNLAQTLYNHIVIQTVPVSSTQTAEATKILENIYRAVNIALVNELKILFQKMDIDIWEVIEAAKTKPFGFHAFYPGPGWGGHCIPIDPFYLTWKAREYDVSLKFVELAGEVNSLMPNYVVDKVGEALNNVGKPLKNSKILILGVAYKKNIDDQRESPSLKIIQLLQQKGVHIEYHDPYALTCGNHRHYPEINLKSIALTKENLHKFDAVIIATNHDQVDYDLVVEHAALIIDTRNVLGQKNQDIEKIIAA</sequence>
<dbReference type="PANTHER" id="PTHR43491">
    <property type="entry name" value="UDP-N-ACETYL-D-MANNOSAMINE DEHYDROGENASE"/>
    <property type="match status" value="1"/>
</dbReference>
<keyword evidence="1" id="KW-0560">Oxidoreductase</keyword>